<comment type="caution">
    <text evidence="1">The sequence shown here is derived from an EMBL/GenBank/DDBJ whole genome shotgun (WGS) entry which is preliminary data.</text>
</comment>
<gene>
    <name evidence="1" type="ORF">ACFFRN_34360</name>
</gene>
<evidence type="ECO:0000313" key="2">
    <source>
        <dbReference type="Proteomes" id="UP001589646"/>
    </source>
</evidence>
<dbReference type="EMBL" id="JBHMCE010000011">
    <property type="protein sequence ID" value="MFB9531714.1"/>
    <property type="molecule type" value="Genomic_DNA"/>
</dbReference>
<organism evidence="1 2">
    <name type="scientific">Nonomuraea roseola</name>
    <dbReference type="NCBI Taxonomy" id="46179"/>
    <lineage>
        <taxon>Bacteria</taxon>
        <taxon>Bacillati</taxon>
        <taxon>Actinomycetota</taxon>
        <taxon>Actinomycetes</taxon>
        <taxon>Streptosporangiales</taxon>
        <taxon>Streptosporangiaceae</taxon>
        <taxon>Nonomuraea</taxon>
    </lineage>
</organism>
<sequence length="80" mass="8744">MTAADIGLIPDLKHAAGTIDHPRSLVMRDELEEKFRSAAFAPERDAVIDVDAESPTGTLGLYQGLDFTITDRAVSLVKRF</sequence>
<accession>A0ABV5Q8P7</accession>
<evidence type="ECO:0000313" key="1">
    <source>
        <dbReference type="EMBL" id="MFB9531714.1"/>
    </source>
</evidence>
<reference evidence="1 2" key="1">
    <citation type="submission" date="2024-09" db="EMBL/GenBank/DDBJ databases">
        <authorList>
            <person name="Sun Q."/>
            <person name="Mori K."/>
        </authorList>
    </citation>
    <scope>NUCLEOTIDE SEQUENCE [LARGE SCALE GENOMIC DNA]</scope>
    <source>
        <strain evidence="1 2">JCM 3323</strain>
    </source>
</reference>
<dbReference type="Proteomes" id="UP001589646">
    <property type="component" value="Unassembled WGS sequence"/>
</dbReference>
<proteinExistence type="predicted"/>
<name>A0ABV5Q8P7_9ACTN</name>
<keyword evidence="2" id="KW-1185">Reference proteome</keyword>
<protein>
    <submittedName>
        <fullName evidence="1">Uncharacterized protein</fullName>
    </submittedName>
</protein>
<dbReference type="RefSeq" id="WP_346119581.1">
    <property type="nucleotide sequence ID" value="NZ_BAAAXC010000008.1"/>
</dbReference>